<organism evidence="2 3">
    <name type="scientific">Candidatus Viadribacter manganicus</name>
    <dbReference type="NCBI Taxonomy" id="1759059"/>
    <lineage>
        <taxon>Bacteria</taxon>
        <taxon>Pseudomonadati</taxon>
        <taxon>Pseudomonadota</taxon>
        <taxon>Alphaproteobacteria</taxon>
        <taxon>Hyphomonadales</taxon>
        <taxon>Hyphomonadaceae</taxon>
        <taxon>Candidatus Viadribacter</taxon>
    </lineage>
</organism>
<dbReference type="KEGG" id="cbot:ATE48_18650"/>
<feature type="region of interest" description="Disordered" evidence="1">
    <location>
        <begin position="211"/>
        <end position="231"/>
    </location>
</feature>
<dbReference type="STRING" id="1759059.ATE48_18650"/>
<gene>
    <name evidence="2" type="ORF">ATE48_18650</name>
</gene>
<dbReference type="AlphaFoldDB" id="A0A1B1AMK3"/>
<reference evidence="2 3" key="1">
    <citation type="submission" date="2015-11" db="EMBL/GenBank/DDBJ databases">
        <title>Whole-Genome Sequence of Candidatus Oderbacter manganicum from the National Park Lower Oder Valley, Germany.</title>
        <authorList>
            <person name="Braun B."/>
            <person name="Liere K."/>
            <person name="Szewzyk U."/>
        </authorList>
    </citation>
    <scope>NUCLEOTIDE SEQUENCE [LARGE SCALE GENOMIC DNA]</scope>
    <source>
        <strain evidence="2 3">OTSz_A_272</strain>
    </source>
</reference>
<sequence length="311" mass="32329">MASRFNAAVNDASEPPDDAVTLPMGVDRKPAVCRIGGTVSDDRRIMLQVSHEPGALACVLGERSDCELDKPPPPFSAQALYQIFAVAIGSQKLPAGKITGPPADAANAILQAASAFEPANELEGMIAVQAAALHHVTMDCLARAQCQPNVEIRATNLSQANKCARTFSALIETLNRHRGKTTTQRVIVENVTVQAGGQAVVGAVTGVGSQGKLGERGYANTETSDGGAGDGARLLALPCSNSEGLALPTSGGEGQESLPNARRSAGKRRAAGEPECTEARPLHRRRNRGASNDPATDQRVARTVRVKGAAS</sequence>
<proteinExistence type="predicted"/>
<feature type="region of interest" description="Disordered" evidence="1">
    <location>
        <begin position="245"/>
        <end position="311"/>
    </location>
</feature>
<protein>
    <submittedName>
        <fullName evidence="2">Uncharacterized protein</fullName>
    </submittedName>
</protein>
<dbReference type="EMBL" id="CP013244">
    <property type="protein sequence ID" value="ANP47771.1"/>
    <property type="molecule type" value="Genomic_DNA"/>
</dbReference>
<dbReference type="OrthoDB" id="7265588at2"/>
<dbReference type="Proteomes" id="UP000092498">
    <property type="component" value="Chromosome"/>
</dbReference>
<dbReference type="InParanoid" id="A0A1B1AMK3"/>
<evidence type="ECO:0000313" key="3">
    <source>
        <dbReference type="Proteomes" id="UP000092498"/>
    </source>
</evidence>
<accession>A0A1B1AMK3</accession>
<evidence type="ECO:0000313" key="2">
    <source>
        <dbReference type="EMBL" id="ANP47771.1"/>
    </source>
</evidence>
<name>A0A1B1AMK3_9PROT</name>
<keyword evidence="3" id="KW-1185">Reference proteome</keyword>
<evidence type="ECO:0000256" key="1">
    <source>
        <dbReference type="SAM" id="MobiDB-lite"/>
    </source>
</evidence>